<evidence type="ECO:0000259" key="3">
    <source>
        <dbReference type="SMART" id="SM00062"/>
    </source>
</evidence>
<feature type="domain" description="Solute-binding protein family 3/N-terminal" evidence="3">
    <location>
        <begin position="54"/>
        <end position="283"/>
    </location>
</feature>
<evidence type="ECO:0000256" key="2">
    <source>
        <dbReference type="SAM" id="SignalP"/>
    </source>
</evidence>
<accession>A0ABP5TZ89</accession>
<dbReference type="Proteomes" id="UP001500253">
    <property type="component" value="Unassembled WGS sequence"/>
</dbReference>
<evidence type="ECO:0000313" key="4">
    <source>
        <dbReference type="EMBL" id="GAA2365461.1"/>
    </source>
</evidence>
<dbReference type="PROSITE" id="PS51257">
    <property type="entry name" value="PROKAR_LIPOPROTEIN"/>
    <property type="match status" value="1"/>
</dbReference>
<comment type="caution">
    <text evidence="4">The sequence shown here is derived from an EMBL/GenBank/DDBJ whole genome shotgun (WGS) entry which is preliminary data.</text>
</comment>
<dbReference type="EMBL" id="BAAASD010000041">
    <property type="protein sequence ID" value="GAA2365461.1"/>
    <property type="molecule type" value="Genomic_DNA"/>
</dbReference>
<reference evidence="5" key="1">
    <citation type="journal article" date="2019" name="Int. J. Syst. Evol. Microbiol.">
        <title>The Global Catalogue of Microorganisms (GCM) 10K type strain sequencing project: providing services to taxonomists for standard genome sequencing and annotation.</title>
        <authorList>
            <consortium name="The Broad Institute Genomics Platform"/>
            <consortium name="The Broad Institute Genome Sequencing Center for Infectious Disease"/>
            <person name="Wu L."/>
            <person name="Ma J."/>
        </authorList>
    </citation>
    <scope>NUCLEOTIDE SEQUENCE [LARGE SCALE GENOMIC DNA]</scope>
    <source>
        <strain evidence="5">JCM 4316</strain>
    </source>
</reference>
<evidence type="ECO:0000313" key="5">
    <source>
        <dbReference type="Proteomes" id="UP001500253"/>
    </source>
</evidence>
<feature type="chain" id="PRO_5045908842" evidence="2">
    <location>
        <begin position="23"/>
        <end position="296"/>
    </location>
</feature>
<feature type="signal peptide" evidence="2">
    <location>
        <begin position="1"/>
        <end position="22"/>
    </location>
</feature>
<name>A0ABP5TZ89_9ACTN</name>
<dbReference type="SUPFAM" id="SSF53850">
    <property type="entry name" value="Periplasmic binding protein-like II"/>
    <property type="match status" value="1"/>
</dbReference>
<proteinExistence type="predicted"/>
<dbReference type="CDD" id="cd01004">
    <property type="entry name" value="PBP2_MidA_like"/>
    <property type="match status" value="1"/>
</dbReference>
<organism evidence="4 5">
    <name type="scientific">Streptomyces cuspidosporus</name>
    <dbReference type="NCBI Taxonomy" id="66882"/>
    <lineage>
        <taxon>Bacteria</taxon>
        <taxon>Bacillati</taxon>
        <taxon>Actinomycetota</taxon>
        <taxon>Actinomycetes</taxon>
        <taxon>Kitasatosporales</taxon>
        <taxon>Streptomycetaceae</taxon>
        <taxon>Streptomyces</taxon>
    </lineage>
</organism>
<dbReference type="Gene3D" id="3.40.190.10">
    <property type="entry name" value="Periplasmic binding protein-like II"/>
    <property type="match status" value="2"/>
</dbReference>
<dbReference type="SMART" id="SM00062">
    <property type="entry name" value="PBPb"/>
    <property type="match status" value="1"/>
</dbReference>
<dbReference type="Pfam" id="PF00497">
    <property type="entry name" value="SBP_bac_3"/>
    <property type="match status" value="1"/>
</dbReference>
<dbReference type="InterPro" id="IPR001638">
    <property type="entry name" value="Solute-binding_3/MltF_N"/>
</dbReference>
<dbReference type="RefSeq" id="WP_346178135.1">
    <property type="nucleotide sequence ID" value="NZ_BAAASD010000041.1"/>
</dbReference>
<keyword evidence="1 2" id="KW-0732">Signal</keyword>
<sequence>MAVRRALMSLVLAGLVTTTACGPSGGESKSAAPEQKVDQRLHDLLPAKIKKSGRLAVAQGNNYPPLVFLDSDNKTVIGMEPDLMKAIGEVLGVKVEFSQTSFDSLIAGVHAHRYDLAIQAMLDKPERREHITFVDYFKTSSSVLVHAQDATEIGSLGDLCGKSVAVEQGTAQVDDAKAQSDTCRKAGKPAVKTLVFPDTVGCIQALSTSRADAFVGGTPTVVYHAGQSGGKLKEVGKPYRYLPYGILVDKQDTALVKAVQGALSKLMRNGTYGKILKTWKLSSGALDRATVNGGAA</sequence>
<keyword evidence="5" id="KW-1185">Reference proteome</keyword>
<gene>
    <name evidence="4" type="ORF">GCM10010246_67730</name>
</gene>
<dbReference type="PANTHER" id="PTHR35936:SF17">
    <property type="entry name" value="ARGININE-BINDING EXTRACELLULAR PROTEIN ARTP"/>
    <property type="match status" value="1"/>
</dbReference>
<protein>
    <submittedName>
        <fullName evidence="4">ABC transporter substrate-binding protein</fullName>
    </submittedName>
</protein>
<dbReference type="PANTHER" id="PTHR35936">
    <property type="entry name" value="MEMBRANE-BOUND LYTIC MUREIN TRANSGLYCOSYLASE F"/>
    <property type="match status" value="1"/>
</dbReference>
<evidence type="ECO:0000256" key="1">
    <source>
        <dbReference type="ARBA" id="ARBA00022729"/>
    </source>
</evidence>